<name>A0ABT8ZY94_9SPHN</name>
<proteinExistence type="predicted"/>
<evidence type="ECO:0000313" key="3">
    <source>
        <dbReference type="Proteomes" id="UP001176468"/>
    </source>
</evidence>
<protein>
    <submittedName>
        <fullName evidence="2">TraB/GumN family protein</fullName>
    </submittedName>
</protein>
<keyword evidence="1" id="KW-0472">Membrane</keyword>
<reference evidence="2" key="1">
    <citation type="submission" date="2023-07" db="EMBL/GenBank/DDBJ databases">
        <authorList>
            <person name="Kim M.K."/>
        </authorList>
    </citation>
    <scope>NUCLEOTIDE SEQUENCE</scope>
    <source>
        <strain evidence="2">CA1-15</strain>
    </source>
</reference>
<dbReference type="PANTHER" id="PTHR40590">
    <property type="entry name" value="CYTOPLASMIC PROTEIN-RELATED"/>
    <property type="match status" value="1"/>
</dbReference>
<feature type="transmembrane region" description="Helical" evidence="1">
    <location>
        <begin position="315"/>
        <end position="334"/>
    </location>
</feature>
<dbReference type="InterPro" id="IPR002816">
    <property type="entry name" value="TraB/PrgY/GumN_fam"/>
</dbReference>
<dbReference type="RefSeq" id="WP_304561071.1">
    <property type="nucleotide sequence ID" value="NZ_JAUQSZ010000005.1"/>
</dbReference>
<comment type="caution">
    <text evidence="2">The sequence shown here is derived from an EMBL/GenBank/DDBJ whole genome shotgun (WGS) entry which is preliminary data.</text>
</comment>
<dbReference type="CDD" id="cd14789">
    <property type="entry name" value="Tiki"/>
    <property type="match status" value="1"/>
</dbReference>
<dbReference type="Proteomes" id="UP001176468">
    <property type="component" value="Unassembled WGS sequence"/>
</dbReference>
<evidence type="ECO:0000313" key="2">
    <source>
        <dbReference type="EMBL" id="MDO7842548.1"/>
    </source>
</evidence>
<dbReference type="Pfam" id="PF01963">
    <property type="entry name" value="TraB_PrgY_gumN"/>
    <property type="match status" value="1"/>
</dbReference>
<dbReference type="InterPro" id="IPR047111">
    <property type="entry name" value="YbaP-like"/>
</dbReference>
<keyword evidence="1" id="KW-1133">Transmembrane helix</keyword>
<gene>
    <name evidence="2" type="ORF">Q5H94_09435</name>
</gene>
<keyword evidence="3" id="KW-1185">Reference proteome</keyword>
<accession>A0ABT8ZY94</accession>
<evidence type="ECO:0000256" key="1">
    <source>
        <dbReference type="SAM" id="Phobius"/>
    </source>
</evidence>
<dbReference type="PANTHER" id="PTHR40590:SF1">
    <property type="entry name" value="CYTOPLASMIC PROTEIN"/>
    <property type="match status" value="1"/>
</dbReference>
<keyword evidence="1" id="KW-0812">Transmembrane</keyword>
<organism evidence="2 3">
    <name type="scientific">Sphingomonas immobilis</name>
    <dbReference type="NCBI Taxonomy" id="3063997"/>
    <lineage>
        <taxon>Bacteria</taxon>
        <taxon>Pseudomonadati</taxon>
        <taxon>Pseudomonadota</taxon>
        <taxon>Alphaproteobacteria</taxon>
        <taxon>Sphingomonadales</taxon>
        <taxon>Sphingomonadaceae</taxon>
        <taxon>Sphingomonas</taxon>
    </lineage>
</organism>
<sequence>MPATAQRIAYQPTDPGETIALGAAPYIVYAVPDASEAITWRGQPASPRLIYAALPADERVAPTMLFDVVGSEDEGPGTPVAQDYAPHPAIWRIGDKDTTIWLFGTVHVLPPGFVWRDARIDSVAKRARALIVESIDSSAPASFRPEKEAKLPPLVERASADHRDALRAQQAKMPAPAVALMDRMPTWMAAIAIGFTREVHAGQASAAGADDDLETRFRKAGKPVTAIEDGAAVMKALNATPEAQQREMLDQAIDAETQSDDARFAAVHAWAKGDLAALATELGRTADPLSKPLMHDRNRAWAAALATRLRRPGRVLFAAGAAHFVGPGSVIALLQKRGIRVVRLP</sequence>
<dbReference type="EMBL" id="JAUQSZ010000005">
    <property type="protein sequence ID" value="MDO7842548.1"/>
    <property type="molecule type" value="Genomic_DNA"/>
</dbReference>